<evidence type="ECO:0000313" key="2">
    <source>
        <dbReference type="EMBL" id="JAU59802.1"/>
    </source>
</evidence>
<evidence type="ECO:0000259" key="1">
    <source>
        <dbReference type="Pfam" id="PF11926"/>
    </source>
</evidence>
<dbReference type="PANTHER" id="PTHR45089:SF56">
    <property type="entry name" value="DUF3444 DOMAIN-CONTAINING PROTEIN"/>
    <property type="match status" value="1"/>
</dbReference>
<name>A0A1J3GUH6_NOCCA</name>
<gene>
    <name evidence="2" type="ORF">LE_TR8030_c1_g1_i1_g.27565</name>
</gene>
<proteinExistence type="predicted"/>
<organism evidence="2">
    <name type="scientific">Noccaea caerulescens</name>
    <name type="common">Alpine penny-cress</name>
    <name type="synonym">Thlaspi caerulescens</name>
    <dbReference type="NCBI Taxonomy" id="107243"/>
    <lineage>
        <taxon>Eukaryota</taxon>
        <taxon>Viridiplantae</taxon>
        <taxon>Streptophyta</taxon>
        <taxon>Embryophyta</taxon>
        <taxon>Tracheophyta</taxon>
        <taxon>Spermatophyta</taxon>
        <taxon>Magnoliopsida</taxon>
        <taxon>eudicotyledons</taxon>
        <taxon>Gunneridae</taxon>
        <taxon>Pentapetalae</taxon>
        <taxon>rosids</taxon>
        <taxon>malvids</taxon>
        <taxon>Brassicales</taxon>
        <taxon>Brassicaceae</taxon>
        <taxon>Coluteocarpeae</taxon>
        <taxon>Noccaea</taxon>
    </lineage>
</organism>
<sequence>MRELFGQTWALYDTVDGFPRQYAPVRKVSVPSFEIRITYLEPDPDNEKDIRWFEQDLPVSAGKFRLGKSQNTTDLSIFSHVMHCNGGRSSGHLIVSQRKGETWALFKNWDINWSSEPDSHRKYEYEIVEILSGNTDGAGVSVAIFHKAKGFASVFFRMGTGDADILQIPSHSLYQFSHRIPSYKMKRVETKGVPKDAYELDQAALPGSIEEKIVPLHRIAEPKPEALCFPSKGKVFQAGQVWSFSNGYSDIPRYYGRIQIITLSQAFEQAPELELHVGSVKG</sequence>
<feature type="domain" description="DUF3444" evidence="1">
    <location>
        <begin position="222"/>
        <end position="269"/>
    </location>
</feature>
<accession>A0A1J3GUH6</accession>
<feature type="domain" description="DUF3444" evidence="1">
    <location>
        <begin position="6"/>
        <end position="187"/>
    </location>
</feature>
<dbReference type="PANTHER" id="PTHR45089">
    <property type="entry name" value="DNAJ HEAT SHOCK AMINO-TERMINAL DOMAIN PROTEIN-RELATED"/>
    <property type="match status" value="1"/>
</dbReference>
<dbReference type="Pfam" id="PF11926">
    <property type="entry name" value="DUF3444"/>
    <property type="match status" value="2"/>
</dbReference>
<reference evidence="2" key="1">
    <citation type="submission" date="2016-07" db="EMBL/GenBank/DDBJ databases">
        <title>De novo transcriptome assembly of four accessions of the metal hyperaccumulator plant Noccaea caerulescens.</title>
        <authorList>
            <person name="Blande D."/>
            <person name="Halimaa P."/>
            <person name="Tervahauta A.I."/>
            <person name="Aarts M.G."/>
            <person name="Karenlampi S.O."/>
        </authorList>
    </citation>
    <scope>NUCLEOTIDE SEQUENCE</scope>
</reference>
<dbReference type="EMBL" id="GEVL01017539">
    <property type="protein sequence ID" value="JAU59802.1"/>
    <property type="molecule type" value="Transcribed_RNA"/>
</dbReference>
<dbReference type="AlphaFoldDB" id="A0A1J3GUH6"/>
<protein>
    <recommendedName>
        <fullName evidence="1">DUF3444 domain-containing protein</fullName>
    </recommendedName>
</protein>
<dbReference type="InterPro" id="IPR024593">
    <property type="entry name" value="DUF3444"/>
</dbReference>